<dbReference type="InterPro" id="IPR036047">
    <property type="entry name" value="F-box-like_dom_sf"/>
</dbReference>
<dbReference type="Pfam" id="PF24758">
    <property type="entry name" value="LRR_At5g56370"/>
    <property type="match status" value="1"/>
</dbReference>
<dbReference type="InterPro" id="IPR001810">
    <property type="entry name" value="F-box_dom"/>
</dbReference>
<sequence>MDQQPLASVSSRDMQAILQRQDDERNRLWTELGESTHIALFLALESLPDPPVSRAAPLSFTASAAASHPDDGVDRISLLPDELLKNVVSRLPAKDAARTAALASRWRGLWRSAPLVLVDEHLLDGDAAVRRVAAGADDDASRAVVAAASAALASHPGPFRCVRLTWSHMASHQAEAARWLQLLAVKGVQELDFINRPWPLELASPRRALQPHLPHPPAPRHLEDQDLAFLIERSPVLEILTIISSRTGVRLRLVSHSLRCLQLVMSPLANIAVVDAPRLERLFLIATMGCGIGGKKCARIRIDNAPSLCMLGYWQPGQHQLQIGRADIQAGTKVRSSSAIVPSIRILGLEVQYEVRNEVKTVPTFLKCFPNIETLHISSMKVDVPTGKVNLKFWQEAGPVECVQQHVKKLVFHGFQGKRSEVAFLKFVAENAQVLEKMVIVMCSGSFSVENDVNVKLRPLTSAKWACKGVQLTILESPVSEEEHPFPWRFRMASEFSCGDPFDLVTTKLSKHN</sequence>
<dbReference type="EMBL" id="RWGY01000039">
    <property type="protein sequence ID" value="TVU11319.1"/>
    <property type="molecule type" value="Genomic_DNA"/>
</dbReference>
<dbReference type="CDD" id="cd22160">
    <property type="entry name" value="F-box_AtFBL13-like"/>
    <property type="match status" value="1"/>
</dbReference>
<comment type="caution">
    <text evidence="2">The sequence shown here is derived from an EMBL/GenBank/DDBJ whole genome shotgun (WGS) entry which is preliminary data.</text>
</comment>
<reference evidence="2 3" key="1">
    <citation type="journal article" date="2019" name="Sci. Rep.">
        <title>A high-quality genome of Eragrostis curvula grass provides insights into Poaceae evolution and supports new strategies to enhance forage quality.</title>
        <authorList>
            <person name="Carballo J."/>
            <person name="Santos B.A.C.M."/>
            <person name="Zappacosta D."/>
            <person name="Garbus I."/>
            <person name="Selva J.P."/>
            <person name="Gallo C.A."/>
            <person name="Diaz A."/>
            <person name="Albertini E."/>
            <person name="Caccamo M."/>
            <person name="Echenique V."/>
        </authorList>
    </citation>
    <scope>NUCLEOTIDE SEQUENCE [LARGE SCALE GENOMIC DNA]</scope>
    <source>
        <strain evidence="3">cv. Victoria</strain>
        <tissue evidence="2">Leaf</tissue>
    </source>
</reference>
<dbReference type="Gramene" id="TVU11319">
    <property type="protein sequence ID" value="TVU11319"/>
    <property type="gene ID" value="EJB05_44895"/>
</dbReference>
<accession>A0A5J9TIV7</accession>
<dbReference type="PANTHER" id="PTHR32141">
    <property type="match status" value="1"/>
</dbReference>
<dbReference type="InterPro" id="IPR055411">
    <property type="entry name" value="LRR_FXL15/At3g58940/PEG3-like"/>
</dbReference>
<dbReference type="PROSITE" id="PS50181">
    <property type="entry name" value="FBOX"/>
    <property type="match status" value="1"/>
</dbReference>
<gene>
    <name evidence="2" type="ORF">EJB05_44895</name>
</gene>
<name>A0A5J9TIV7_9POAL</name>
<dbReference type="Pfam" id="PF00646">
    <property type="entry name" value="F-box"/>
    <property type="match status" value="1"/>
</dbReference>
<proteinExistence type="predicted"/>
<dbReference type="PANTHER" id="PTHR32141:SF181">
    <property type="entry name" value="F-BOX DOMAIN-CONTAINING PROTEIN"/>
    <property type="match status" value="1"/>
</dbReference>
<dbReference type="Gene3D" id="1.20.1280.50">
    <property type="match status" value="1"/>
</dbReference>
<dbReference type="Pfam" id="PF08387">
    <property type="entry name" value="FBD"/>
    <property type="match status" value="1"/>
</dbReference>
<evidence type="ECO:0000313" key="3">
    <source>
        <dbReference type="Proteomes" id="UP000324897"/>
    </source>
</evidence>
<keyword evidence="3" id="KW-1185">Reference proteome</keyword>
<dbReference type="InterPro" id="IPR053781">
    <property type="entry name" value="F-box_AtFBL13-like"/>
</dbReference>
<dbReference type="InterPro" id="IPR006566">
    <property type="entry name" value="FBD"/>
</dbReference>
<dbReference type="AlphaFoldDB" id="A0A5J9TIV7"/>
<evidence type="ECO:0000313" key="2">
    <source>
        <dbReference type="EMBL" id="TVU11319.1"/>
    </source>
</evidence>
<dbReference type="InterPro" id="IPR055302">
    <property type="entry name" value="F-box_dom-containing"/>
</dbReference>
<dbReference type="SUPFAM" id="SSF81383">
    <property type="entry name" value="F-box domain"/>
    <property type="match status" value="1"/>
</dbReference>
<evidence type="ECO:0000259" key="1">
    <source>
        <dbReference type="PROSITE" id="PS50181"/>
    </source>
</evidence>
<organism evidence="2 3">
    <name type="scientific">Eragrostis curvula</name>
    <name type="common">weeping love grass</name>
    <dbReference type="NCBI Taxonomy" id="38414"/>
    <lineage>
        <taxon>Eukaryota</taxon>
        <taxon>Viridiplantae</taxon>
        <taxon>Streptophyta</taxon>
        <taxon>Embryophyta</taxon>
        <taxon>Tracheophyta</taxon>
        <taxon>Spermatophyta</taxon>
        <taxon>Magnoliopsida</taxon>
        <taxon>Liliopsida</taxon>
        <taxon>Poales</taxon>
        <taxon>Poaceae</taxon>
        <taxon>PACMAD clade</taxon>
        <taxon>Chloridoideae</taxon>
        <taxon>Eragrostideae</taxon>
        <taxon>Eragrostidinae</taxon>
        <taxon>Eragrostis</taxon>
    </lineage>
</organism>
<protein>
    <recommendedName>
        <fullName evidence="1">F-box domain-containing protein</fullName>
    </recommendedName>
</protein>
<feature type="non-terminal residue" evidence="2">
    <location>
        <position position="1"/>
    </location>
</feature>
<dbReference type="OrthoDB" id="776041at2759"/>
<feature type="domain" description="F-box" evidence="1">
    <location>
        <begin position="73"/>
        <end position="109"/>
    </location>
</feature>
<dbReference type="Proteomes" id="UP000324897">
    <property type="component" value="Chromosome 3"/>
</dbReference>